<keyword evidence="1" id="KW-0812">Transmembrane</keyword>
<gene>
    <name evidence="2" type="ORF">BHAOGJBA_6213</name>
</gene>
<evidence type="ECO:0000256" key="1">
    <source>
        <dbReference type="SAM" id="Phobius"/>
    </source>
</evidence>
<dbReference type="RefSeq" id="WP_066919849.1">
    <property type="nucleotide sequence ID" value="NZ_BPQO01000053.1"/>
</dbReference>
<keyword evidence="1" id="KW-1133">Transmembrane helix</keyword>
<organism evidence="2 3">
    <name type="scientific">Methylobacterium hispanicum</name>
    <dbReference type="NCBI Taxonomy" id="270350"/>
    <lineage>
        <taxon>Bacteria</taxon>
        <taxon>Pseudomonadati</taxon>
        <taxon>Pseudomonadota</taxon>
        <taxon>Alphaproteobacteria</taxon>
        <taxon>Hyphomicrobiales</taxon>
        <taxon>Methylobacteriaceae</taxon>
        <taxon>Methylobacterium</taxon>
    </lineage>
</organism>
<proteinExistence type="predicted"/>
<keyword evidence="1" id="KW-0472">Membrane</keyword>
<sequence length="69" mass="7473">MTFLNVSARRAEHAGTDRSVLVIAFMMALVFVPVLATHIAVLTLNSDISLATLKQGVWQVARLPERAPG</sequence>
<accession>A0AAV4ZX96</accession>
<reference evidence="2" key="2">
    <citation type="submission" date="2021-08" db="EMBL/GenBank/DDBJ databases">
        <authorList>
            <person name="Tani A."/>
            <person name="Ola A."/>
            <person name="Ogura Y."/>
            <person name="Katsura K."/>
            <person name="Hayashi T."/>
        </authorList>
    </citation>
    <scope>NUCLEOTIDE SEQUENCE</scope>
    <source>
        <strain evidence="2">DSM 16372</strain>
    </source>
</reference>
<dbReference type="Proteomes" id="UP001055247">
    <property type="component" value="Unassembled WGS sequence"/>
</dbReference>
<protein>
    <submittedName>
        <fullName evidence="2">Uncharacterized protein</fullName>
    </submittedName>
</protein>
<comment type="caution">
    <text evidence="2">The sequence shown here is derived from an EMBL/GenBank/DDBJ whole genome shotgun (WGS) entry which is preliminary data.</text>
</comment>
<evidence type="ECO:0000313" key="3">
    <source>
        <dbReference type="Proteomes" id="UP001055247"/>
    </source>
</evidence>
<feature type="transmembrane region" description="Helical" evidence="1">
    <location>
        <begin position="20"/>
        <end position="44"/>
    </location>
</feature>
<dbReference type="AlphaFoldDB" id="A0AAV4ZX96"/>
<dbReference type="EMBL" id="BPQO01000053">
    <property type="protein sequence ID" value="GJD92657.1"/>
    <property type="molecule type" value="Genomic_DNA"/>
</dbReference>
<name>A0AAV4ZX96_9HYPH</name>
<keyword evidence="3" id="KW-1185">Reference proteome</keyword>
<reference evidence="2" key="1">
    <citation type="journal article" date="2016" name="Front. Microbiol.">
        <title>Genome Sequence of the Piezophilic, Mesophilic Sulfate-Reducing Bacterium Desulfovibrio indicus J2T.</title>
        <authorList>
            <person name="Cao J."/>
            <person name="Maignien L."/>
            <person name="Shao Z."/>
            <person name="Alain K."/>
            <person name="Jebbar M."/>
        </authorList>
    </citation>
    <scope>NUCLEOTIDE SEQUENCE</scope>
    <source>
        <strain evidence="2">DSM 16372</strain>
    </source>
</reference>
<evidence type="ECO:0000313" key="2">
    <source>
        <dbReference type="EMBL" id="GJD92657.1"/>
    </source>
</evidence>